<organism evidence="2 3">
    <name type="scientific">Ignelater luminosus</name>
    <name type="common">Cucubano</name>
    <name type="synonym">Pyrophorus luminosus</name>
    <dbReference type="NCBI Taxonomy" id="2038154"/>
    <lineage>
        <taxon>Eukaryota</taxon>
        <taxon>Metazoa</taxon>
        <taxon>Ecdysozoa</taxon>
        <taxon>Arthropoda</taxon>
        <taxon>Hexapoda</taxon>
        <taxon>Insecta</taxon>
        <taxon>Pterygota</taxon>
        <taxon>Neoptera</taxon>
        <taxon>Endopterygota</taxon>
        <taxon>Coleoptera</taxon>
        <taxon>Polyphaga</taxon>
        <taxon>Elateriformia</taxon>
        <taxon>Elateroidea</taxon>
        <taxon>Elateridae</taxon>
        <taxon>Agrypninae</taxon>
        <taxon>Pyrophorini</taxon>
        <taxon>Ignelater</taxon>
    </lineage>
</organism>
<feature type="region of interest" description="Disordered" evidence="1">
    <location>
        <begin position="79"/>
        <end position="111"/>
    </location>
</feature>
<feature type="non-terminal residue" evidence="2">
    <location>
        <position position="125"/>
    </location>
</feature>
<feature type="compositionally biased region" description="Polar residues" evidence="1">
    <location>
        <begin position="79"/>
        <end position="99"/>
    </location>
</feature>
<gene>
    <name evidence="2" type="ORF">ILUMI_02022</name>
</gene>
<keyword evidence="3" id="KW-1185">Reference proteome</keyword>
<proteinExistence type="predicted"/>
<reference evidence="2" key="1">
    <citation type="submission" date="2019-08" db="EMBL/GenBank/DDBJ databases">
        <title>The genome of the North American firefly Photinus pyralis.</title>
        <authorList>
            <consortium name="Photinus pyralis genome working group"/>
            <person name="Fallon T.R."/>
            <person name="Sander Lower S.E."/>
            <person name="Weng J.-K."/>
        </authorList>
    </citation>
    <scope>NUCLEOTIDE SEQUENCE</scope>
    <source>
        <strain evidence="2">TRF0915ILg1</strain>
        <tissue evidence="2">Whole body</tissue>
    </source>
</reference>
<sequence>MSQSAAGTRSLQTKSLDMSSNQENHENTTSTEGCSHVCRNCENVGVKCPDRSNLDVDFDQRSNESKCMRWLEQCSLNSDGESVYSSETSGTTDSNFSEYTQEDEDNISENEDVNYENKLVCVKGG</sequence>
<protein>
    <submittedName>
        <fullName evidence="2">Uncharacterized protein</fullName>
    </submittedName>
</protein>
<dbReference type="AlphaFoldDB" id="A0A8K0GNL7"/>
<feature type="region of interest" description="Disordered" evidence="1">
    <location>
        <begin position="1"/>
        <end position="33"/>
    </location>
</feature>
<evidence type="ECO:0000313" key="2">
    <source>
        <dbReference type="EMBL" id="KAF2904153.1"/>
    </source>
</evidence>
<dbReference type="Proteomes" id="UP000801492">
    <property type="component" value="Unassembled WGS sequence"/>
</dbReference>
<comment type="caution">
    <text evidence="2">The sequence shown here is derived from an EMBL/GenBank/DDBJ whole genome shotgun (WGS) entry which is preliminary data.</text>
</comment>
<dbReference type="EMBL" id="VTPC01000840">
    <property type="protein sequence ID" value="KAF2904153.1"/>
    <property type="molecule type" value="Genomic_DNA"/>
</dbReference>
<evidence type="ECO:0000313" key="3">
    <source>
        <dbReference type="Proteomes" id="UP000801492"/>
    </source>
</evidence>
<name>A0A8K0GNL7_IGNLU</name>
<feature type="compositionally biased region" description="Acidic residues" evidence="1">
    <location>
        <begin position="100"/>
        <end position="111"/>
    </location>
</feature>
<accession>A0A8K0GNL7</accession>
<evidence type="ECO:0000256" key="1">
    <source>
        <dbReference type="SAM" id="MobiDB-lite"/>
    </source>
</evidence>